<sequence>MADAHPAPAAPVEVGPPEPSTSTVPSDQRKLACLGNLPPELKALIVEKVDEADRVEVEADWEDADGDEDDDDEEEDHPDGVFISSGFLGNPGSNPPPKGIKDDLWKDVKEPELGPDGNPTPEALARMRDSYLTDLSEALRPSGIEALTLVNREFSELALPIMWRSLDFENRSNETVLACIRTILPRHARHVRSLEFGQADGRMLRAEPYGTGYDAEDPFLPIPRQRLAIVDAAERYGGVSGDGLSSEVRHRRTRSLLMAEVVRQCSNVVRIDCEALPKTRLDWVDQIEEQDFGDRNIVYNTDHAVEAIKTHLGAKLVDLTFLANDDNVTTEADVAALVAACPRLSRLELECYVPSGPQANRDALYRALLQLAELESFTLYGCDFVTDDFAALDLPWPLKVLALGECENLSFPAFHTLVHRFVKTLECLDIDNTPHTNVDDDNEKWAARALDLSRLDTLVIATQHEAAFFLEAFAACPIATLGFGFCPAVSYRDLEAFVEQHVDTLRRVEIAHDAALTEPQVESFEVWCHAKGIECVLMPPGSDDEESDDEGMTDWDEDEDEDDVDEEDDDHAWSDEEDEDDMD</sequence>
<feature type="compositionally biased region" description="Acidic residues" evidence="1">
    <location>
        <begin position="542"/>
        <end position="583"/>
    </location>
</feature>
<feature type="region of interest" description="Disordered" evidence="1">
    <location>
        <begin position="1"/>
        <end position="30"/>
    </location>
</feature>
<evidence type="ECO:0000313" key="2">
    <source>
        <dbReference type="EMBL" id="GJN90644.1"/>
    </source>
</evidence>
<evidence type="ECO:0000256" key="1">
    <source>
        <dbReference type="SAM" id="MobiDB-lite"/>
    </source>
</evidence>
<accession>A0AAV5GL72</accession>
<dbReference type="EMBL" id="BQKY01000007">
    <property type="protein sequence ID" value="GJN90644.1"/>
    <property type="molecule type" value="Genomic_DNA"/>
</dbReference>
<comment type="caution">
    <text evidence="2">The sequence shown here is derived from an EMBL/GenBank/DDBJ whole genome shotgun (WGS) entry which is preliminary data.</text>
</comment>
<dbReference type="SUPFAM" id="SSF52047">
    <property type="entry name" value="RNI-like"/>
    <property type="match status" value="1"/>
</dbReference>
<protein>
    <recommendedName>
        <fullName evidence="4">F-box domain-containing protein</fullName>
    </recommendedName>
</protein>
<dbReference type="Proteomes" id="UP001342314">
    <property type="component" value="Unassembled WGS sequence"/>
</dbReference>
<feature type="region of interest" description="Disordered" evidence="1">
    <location>
        <begin position="537"/>
        <end position="583"/>
    </location>
</feature>
<reference evidence="2 3" key="1">
    <citation type="submission" date="2021-12" db="EMBL/GenBank/DDBJ databases">
        <title>High titer production of polyol ester of fatty acids by Rhodotorula paludigena BS15 towards product separation-free biomass refinery.</title>
        <authorList>
            <person name="Mano J."/>
            <person name="Ono H."/>
            <person name="Tanaka T."/>
            <person name="Naito K."/>
            <person name="Sushida H."/>
            <person name="Ike M."/>
            <person name="Tokuyasu K."/>
            <person name="Kitaoka M."/>
        </authorList>
    </citation>
    <scope>NUCLEOTIDE SEQUENCE [LARGE SCALE GENOMIC DNA]</scope>
    <source>
        <strain evidence="2 3">BS15</strain>
    </source>
</reference>
<dbReference type="Gene3D" id="3.80.10.10">
    <property type="entry name" value="Ribonuclease Inhibitor"/>
    <property type="match status" value="1"/>
</dbReference>
<name>A0AAV5GL72_9BASI</name>
<feature type="compositionally biased region" description="Acidic residues" evidence="1">
    <location>
        <begin position="58"/>
        <end position="77"/>
    </location>
</feature>
<feature type="compositionally biased region" description="Low complexity" evidence="1">
    <location>
        <begin position="1"/>
        <end position="13"/>
    </location>
</feature>
<organism evidence="2 3">
    <name type="scientific">Rhodotorula paludigena</name>
    <dbReference type="NCBI Taxonomy" id="86838"/>
    <lineage>
        <taxon>Eukaryota</taxon>
        <taxon>Fungi</taxon>
        <taxon>Dikarya</taxon>
        <taxon>Basidiomycota</taxon>
        <taxon>Pucciniomycotina</taxon>
        <taxon>Microbotryomycetes</taxon>
        <taxon>Sporidiobolales</taxon>
        <taxon>Sporidiobolaceae</taxon>
        <taxon>Rhodotorula</taxon>
    </lineage>
</organism>
<feature type="region of interest" description="Disordered" evidence="1">
    <location>
        <begin position="49"/>
        <end position="103"/>
    </location>
</feature>
<keyword evidence="3" id="KW-1185">Reference proteome</keyword>
<proteinExistence type="predicted"/>
<evidence type="ECO:0008006" key="4">
    <source>
        <dbReference type="Google" id="ProtNLM"/>
    </source>
</evidence>
<dbReference type="InterPro" id="IPR032675">
    <property type="entry name" value="LRR_dom_sf"/>
</dbReference>
<evidence type="ECO:0000313" key="3">
    <source>
        <dbReference type="Proteomes" id="UP001342314"/>
    </source>
</evidence>
<gene>
    <name evidence="2" type="ORF">Rhopal_003656-T1</name>
</gene>
<dbReference type="AlphaFoldDB" id="A0AAV5GL72"/>